<dbReference type="EMBL" id="VCAU01000046">
    <property type="protein sequence ID" value="KAF9888483.1"/>
    <property type="molecule type" value="Genomic_DNA"/>
</dbReference>
<dbReference type="PANTHER" id="PTHR33048:SF47">
    <property type="entry name" value="INTEGRAL MEMBRANE PROTEIN-RELATED"/>
    <property type="match status" value="1"/>
</dbReference>
<gene>
    <name evidence="8" type="ORF">FE257_008590</name>
</gene>
<keyword evidence="3 6" id="KW-1133">Transmembrane helix</keyword>
<evidence type="ECO:0000256" key="5">
    <source>
        <dbReference type="ARBA" id="ARBA00038359"/>
    </source>
</evidence>
<evidence type="ECO:0000256" key="4">
    <source>
        <dbReference type="ARBA" id="ARBA00023136"/>
    </source>
</evidence>
<feature type="domain" description="Rhodopsin" evidence="7">
    <location>
        <begin position="22"/>
        <end position="220"/>
    </location>
</feature>
<accession>A0AAD4CMH8</accession>
<reference evidence="8" key="1">
    <citation type="journal article" date="2019" name="Beilstein J. Org. Chem.">
        <title>Nanangenines: drimane sesquiterpenoids as the dominant metabolite cohort of a novel Australian fungus, Aspergillus nanangensis.</title>
        <authorList>
            <person name="Lacey H.J."/>
            <person name="Gilchrist C.L.M."/>
            <person name="Crombie A."/>
            <person name="Kalaitzis J.A."/>
            <person name="Vuong D."/>
            <person name="Rutledge P.J."/>
            <person name="Turner P."/>
            <person name="Pitt J.I."/>
            <person name="Lacey E."/>
            <person name="Chooi Y.H."/>
            <person name="Piggott A.M."/>
        </authorList>
    </citation>
    <scope>NUCLEOTIDE SEQUENCE</scope>
    <source>
        <strain evidence="8">MST-FP2251</strain>
    </source>
</reference>
<comment type="subcellular location">
    <subcellularLocation>
        <location evidence="1">Membrane</location>
        <topology evidence="1">Multi-pass membrane protein</topology>
    </subcellularLocation>
</comment>
<dbReference type="Pfam" id="PF20684">
    <property type="entry name" value="Fung_rhodopsin"/>
    <property type="match status" value="1"/>
</dbReference>
<keyword evidence="9" id="KW-1185">Reference proteome</keyword>
<evidence type="ECO:0000256" key="6">
    <source>
        <dbReference type="SAM" id="Phobius"/>
    </source>
</evidence>
<evidence type="ECO:0000313" key="8">
    <source>
        <dbReference type="EMBL" id="KAF9888483.1"/>
    </source>
</evidence>
<dbReference type="PANTHER" id="PTHR33048">
    <property type="entry name" value="PTH11-LIKE INTEGRAL MEMBRANE PROTEIN (AFU_ORTHOLOGUE AFUA_5G11245)"/>
    <property type="match status" value="1"/>
</dbReference>
<protein>
    <recommendedName>
        <fullName evidence="7">Rhodopsin domain-containing protein</fullName>
    </recommendedName>
</protein>
<dbReference type="InterPro" id="IPR052337">
    <property type="entry name" value="SAT4-like"/>
</dbReference>
<feature type="transmembrane region" description="Helical" evidence="6">
    <location>
        <begin position="160"/>
        <end position="180"/>
    </location>
</feature>
<comment type="similarity">
    <text evidence="5">Belongs to the SAT4 family.</text>
</comment>
<dbReference type="Proteomes" id="UP001194746">
    <property type="component" value="Unassembled WGS sequence"/>
</dbReference>
<keyword evidence="4 6" id="KW-0472">Membrane</keyword>
<keyword evidence="2 6" id="KW-0812">Transmembrane</keyword>
<dbReference type="InterPro" id="IPR049326">
    <property type="entry name" value="Rhodopsin_dom_fungi"/>
</dbReference>
<feature type="transmembrane region" description="Helical" evidence="6">
    <location>
        <begin position="44"/>
        <end position="67"/>
    </location>
</feature>
<organism evidence="8 9">
    <name type="scientific">Aspergillus nanangensis</name>
    <dbReference type="NCBI Taxonomy" id="2582783"/>
    <lineage>
        <taxon>Eukaryota</taxon>
        <taxon>Fungi</taxon>
        <taxon>Dikarya</taxon>
        <taxon>Ascomycota</taxon>
        <taxon>Pezizomycotina</taxon>
        <taxon>Eurotiomycetes</taxon>
        <taxon>Eurotiomycetidae</taxon>
        <taxon>Eurotiales</taxon>
        <taxon>Aspergillaceae</taxon>
        <taxon>Aspergillus</taxon>
        <taxon>Aspergillus subgen. Circumdati</taxon>
    </lineage>
</organism>
<comment type="caution">
    <text evidence="8">The sequence shown here is derived from an EMBL/GenBank/DDBJ whole genome shotgun (WGS) entry which is preliminary data.</text>
</comment>
<evidence type="ECO:0000256" key="1">
    <source>
        <dbReference type="ARBA" id="ARBA00004141"/>
    </source>
</evidence>
<name>A0AAD4CMH8_ASPNN</name>
<proteinExistence type="inferred from homology"/>
<reference evidence="8" key="2">
    <citation type="submission" date="2020-02" db="EMBL/GenBank/DDBJ databases">
        <authorList>
            <person name="Gilchrist C.L.M."/>
            <person name="Chooi Y.-H."/>
        </authorList>
    </citation>
    <scope>NUCLEOTIDE SEQUENCE</scope>
    <source>
        <strain evidence="8">MST-FP2251</strain>
    </source>
</reference>
<dbReference type="AlphaFoldDB" id="A0AAD4CMH8"/>
<evidence type="ECO:0000313" key="9">
    <source>
        <dbReference type="Proteomes" id="UP001194746"/>
    </source>
</evidence>
<evidence type="ECO:0000259" key="7">
    <source>
        <dbReference type="Pfam" id="PF20684"/>
    </source>
</evidence>
<feature type="transmembrane region" description="Helical" evidence="6">
    <location>
        <begin position="127"/>
        <end position="148"/>
    </location>
</feature>
<evidence type="ECO:0000256" key="2">
    <source>
        <dbReference type="ARBA" id="ARBA00022692"/>
    </source>
</evidence>
<dbReference type="GO" id="GO:0016020">
    <property type="term" value="C:membrane"/>
    <property type="evidence" value="ECO:0007669"/>
    <property type="project" value="UniProtKB-SubCell"/>
</dbReference>
<evidence type="ECO:0000256" key="3">
    <source>
        <dbReference type="ARBA" id="ARBA00022989"/>
    </source>
</evidence>
<feature type="transmembrane region" description="Helical" evidence="6">
    <location>
        <begin position="79"/>
        <end position="107"/>
    </location>
</feature>
<sequence length="280" mass="31076">MLMRIYTRCCISRFSISADDSHKLGIGSHIWDISADDVAEASEFLLIAGMLEGTLTATIQLTFLCFYYHYFWLHRVYKWMIIAGIIVSIIQGLAFPIVWALTCTPAGSPSYPPFPGQCLGGIVSNMIYRALSVVMKIYILMLPIRYLWKLNITRIQRLRVWGAFGLGTFCCIAELVRIALTVTLPNTDDKTWHVANLTLFTMLEGDTGILCACLLVLPEFLEEGGPRQIAFAISKALCGQCFKRHGAGDAGIHSGSRSRLGVCELASLEETHLSTTLCPR</sequence>